<dbReference type="AlphaFoldDB" id="A0A239EK20"/>
<dbReference type="EMBL" id="FZOH01000004">
    <property type="protein sequence ID" value="SNS44204.1"/>
    <property type="molecule type" value="Genomic_DNA"/>
</dbReference>
<evidence type="ECO:0000313" key="3">
    <source>
        <dbReference type="Proteomes" id="UP000198386"/>
    </source>
</evidence>
<dbReference type="OrthoDB" id="5182530at2"/>
<dbReference type="InterPro" id="IPR007138">
    <property type="entry name" value="ABM_dom"/>
</dbReference>
<reference evidence="3" key="1">
    <citation type="submission" date="2017-06" db="EMBL/GenBank/DDBJ databases">
        <authorList>
            <person name="Varghese N."/>
            <person name="Submissions S."/>
        </authorList>
    </citation>
    <scope>NUCLEOTIDE SEQUENCE [LARGE SCALE GENOMIC DNA]</scope>
    <source>
        <strain evidence="3">DSM 45423</strain>
    </source>
</reference>
<dbReference type="Pfam" id="PF03992">
    <property type="entry name" value="ABM"/>
    <property type="match status" value="1"/>
</dbReference>
<evidence type="ECO:0000259" key="1">
    <source>
        <dbReference type="Pfam" id="PF03992"/>
    </source>
</evidence>
<organism evidence="2 3">
    <name type="scientific">Geodermatophilus saharensis</name>
    <dbReference type="NCBI Taxonomy" id="1137994"/>
    <lineage>
        <taxon>Bacteria</taxon>
        <taxon>Bacillati</taxon>
        <taxon>Actinomycetota</taxon>
        <taxon>Actinomycetes</taxon>
        <taxon>Geodermatophilales</taxon>
        <taxon>Geodermatophilaceae</taxon>
        <taxon>Geodermatophilus</taxon>
    </lineage>
</organism>
<dbReference type="InterPro" id="IPR011008">
    <property type="entry name" value="Dimeric_a/b-barrel"/>
</dbReference>
<proteinExistence type="predicted"/>
<feature type="domain" description="ABM" evidence="1">
    <location>
        <begin position="21"/>
        <end position="65"/>
    </location>
</feature>
<keyword evidence="3" id="KW-1185">Reference proteome</keyword>
<dbReference type="Proteomes" id="UP000198386">
    <property type="component" value="Unassembled WGS sequence"/>
</dbReference>
<name>A0A239EK20_9ACTN</name>
<sequence length="206" mass="22736">MYARSTTLTGTPMTVDDGIAYVCDEVMPAITGMPGNVGLSMLADRETGRCVVTSSWRDREAMAASEDGVKGLRERAGSIFGGPPEVHEWEVAVMHRRSEAPTGACTRVTWTRADPADVDRILDAYRTIMVPRMEGYGGFCSVSLFLDREQGLGVSAVTFEDRECMAASRTHARASRDDFARLMRMEIVDHDEFDLVLAHLRVPETV</sequence>
<accession>A0A239EK20</accession>
<dbReference type="RefSeq" id="WP_089404287.1">
    <property type="nucleotide sequence ID" value="NZ_FZOH01000004.1"/>
</dbReference>
<protein>
    <recommendedName>
        <fullName evidence="1">ABM domain-containing protein</fullName>
    </recommendedName>
</protein>
<dbReference type="SUPFAM" id="SSF54909">
    <property type="entry name" value="Dimeric alpha+beta barrel"/>
    <property type="match status" value="2"/>
</dbReference>
<evidence type="ECO:0000313" key="2">
    <source>
        <dbReference type="EMBL" id="SNS44204.1"/>
    </source>
</evidence>
<gene>
    <name evidence="2" type="ORF">SAMN04488107_2575</name>
</gene>